<evidence type="ECO:0000256" key="1">
    <source>
        <dbReference type="ARBA" id="ARBA00022741"/>
    </source>
</evidence>
<dbReference type="InterPro" id="IPR000432">
    <property type="entry name" value="DNA_mismatch_repair_MutS_C"/>
</dbReference>
<accession>A0AAD7XKE3</accession>
<dbReference type="InterPro" id="IPR003593">
    <property type="entry name" value="AAA+_ATPase"/>
</dbReference>
<evidence type="ECO:0000313" key="8">
    <source>
        <dbReference type="Proteomes" id="UP001230188"/>
    </source>
</evidence>
<keyword evidence="2" id="KW-0067">ATP-binding</keyword>
<feature type="domain" description="AAA+ ATPase" evidence="5">
    <location>
        <begin position="321"/>
        <end position="461"/>
    </location>
</feature>
<dbReference type="Pfam" id="PF00488">
    <property type="entry name" value="MutS_V"/>
    <property type="match status" value="1"/>
</dbReference>
<keyword evidence="3" id="KW-0238">DNA-binding</keyword>
<evidence type="ECO:0000313" key="7">
    <source>
        <dbReference type="EMBL" id="KAJ8599415.1"/>
    </source>
</evidence>
<dbReference type="PANTHER" id="PTHR11361:SF14">
    <property type="entry name" value="DNA MISMATCH REPAIR PROTEIN MUTS, TYPE 2"/>
    <property type="match status" value="1"/>
</dbReference>
<evidence type="ECO:0000259" key="5">
    <source>
        <dbReference type="SMART" id="SM00382"/>
    </source>
</evidence>
<dbReference type="GO" id="GO:0030983">
    <property type="term" value="F:mismatched DNA binding"/>
    <property type="evidence" value="ECO:0007669"/>
    <property type="project" value="InterPro"/>
</dbReference>
<proteinExistence type="predicted"/>
<sequence>MRVVVIIPAVGGVVAAAASAASDVSRASFRALGGHELLGAGVARCGSKAGAKVLLNERARSAEEAQEMYETVAWYGARGAERMKGRDARLDLPKRRDDAAWLCAAANAADALSEMRSFFFGKKGSSSSSSSVLLPAFEVGLEEVRGAFERTRDGVRTDRLSDAAFPALREARRRAERAELELGEEAARHDDAFELEKDVHVVPRRRRREGVVRGRSRSGKTLYVEPREVRNVAEALERARADRDELERAAVRRLAATVDEIALRRSLEKAARVDAMVARCVLGADIRGVIPTVGSDGIVDAVGARHPLIENAIPCDARASPDRACIVCGPNGGGKSTLLSLIGLLAFCVRRAIPVPADRGARCDYFDDVLGDVDGSAKRAFGGSTFEAHCRFAAHVIEHQTTRRLLVLMDELGSGTDAAEGGALARATLEALDEATVVAATHDPRLKTLAGDYDIWTFTLDDRGKPTFAARRGVPPDGGRAIEAARRCGLPTSVLERATNLLENEDDHHDSPSSPLLVRLEEEVRDLRNQLRDERDSGATAIEAAASAAARRAEAAAARIVDREAKLDQLYRDLKARPKLQPISIVGESIKAARVATRQSLADRREALLATHGLEPLETLPNKGDSVVLVAFDDNAAALTTSAAVVLDTPHTSTTRSLLKVVVAIGPGAELKVPIDDLATWAVPVLADGTWISTGDAPAWDDDNRYPRRR</sequence>
<evidence type="ECO:0000256" key="2">
    <source>
        <dbReference type="ARBA" id="ARBA00022840"/>
    </source>
</evidence>
<gene>
    <name evidence="7" type="ORF">CTAYLR_007984</name>
</gene>
<name>A0AAD7XKE3_9STRA</name>
<dbReference type="InterPro" id="IPR045076">
    <property type="entry name" value="MutS"/>
</dbReference>
<evidence type="ECO:0008006" key="9">
    <source>
        <dbReference type="Google" id="ProtNLM"/>
    </source>
</evidence>
<dbReference type="GO" id="GO:0006298">
    <property type="term" value="P:mismatch repair"/>
    <property type="evidence" value="ECO:0007669"/>
    <property type="project" value="InterPro"/>
</dbReference>
<feature type="domain" description="DNA mismatch repair proteins mutS family" evidence="6">
    <location>
        <begin position="322"/>
        <end position="503"/>
    </location>
</feature>
<dbReference type="AlphaFoldDB" id="A0AAD7XKE3"/>
<organism evidence="7 8">
    <name type="scientific">Chrysophaeum taylorii</name>
    <dbReference type="NCBI Taxonomy" id="2483200"/>
    <lineage>
        <taxon>Eukaryota</taxon>
        <taxon>Sar</taxon>
        <taxon>Stramenopiles</taxon>
        <taxon>Ochrophyta</taxon>
        <taxon>Pelagophyceae</taxon>
        <taxon>Pelagomonadales</taxon>
        <taxon>Pelagomonadaceae</taxon>
        <taxon>Chrysophaeum</taxon>
    </lineage>
</organism>
<dbReference type="Proteomes" id="UP001230188">
    <property type="component" value="Unassembled WGS sequence"/>
</dbReference>
<dbReference type="PANTHER" id="PTHR11361">
    <property type="entry name" value="DNA MISMATCH REPAIR PROTEIN MUTS FAMILY MEMBER"/>
    <property type="match status" value="1"/>
</dbReference>
<dbReference type="SUPFAM" id="SSF52540">
    <property type="entry name" value="P-loop containing nucleoside triphosphate hydrolases"/>
    <property type="match status" value="1"/>
</dbReference>
<protein>
    <recommendedName>
        <fullName evidence="9">DNA mismatch repair proteins mutS family domain-containing protein</fullName>
    </recommendedName>
</protein>
<keyword evidence="8" id="KW-1185">Reference proteome</keyword>
<dbReference type="GO" id="GO:0005524">
    <property type="term" value="F:ATP binding"/>
    <property type="evidence" value="ECO:0007669"/>
    <property type="project" value="UniProtKB-KW"/>
</dbReference>
<dbReference type="SMART" id="SM00382">
    <property type="entry name" value="AAA"/>
    <property type="match status" value="1"/>
</dbReference>
<comment type="caution">
    <text evidence="7">The sequence shown here is derived from an EMBL/GenBank/DDBJ whole genome shotgun (WGS) entry which is preliminary data.</text>
</comment>
<evidence type="ECO:0000259" key="6">
    <source>
        <dbReference type="SMART" id="SM00534"/>
    </source>
</evidence>
<keyword evidence="1" id="KW-0547">Nucleotide-binding</keyword>
<dbReference type="EMBL" id="JAQMWT010000565">
    <property type="protein sequence ID" value="KAJ8599415.1"/>
    <property type="molecule type" value="Genomic_DNA"/>
</dbReference>
<keyword evidence="4" id="KW-0732">Signal</keyword>
<reference evidence="7" key="1">
    <citation type="submission" date="2023-01" db="EMBL/GenBank/DDBJ databases">
        <title>Metagenome sequencing of chrysophaentin producing Chrysophaeum taylorii.</title>
        <authorList>
            <person name="Davison J."/>
            <person name="Bewley C."/>
        </authorList>
    </citation>
    <scope>NUCLEOTIDE SEQUENCE</scope>
    <source>
        <strain evidence="7">NIES-1699</strain>
    </source>
</reference>
<dbReference type="GO" id="GO:0140664">
    <property type="term" value="F:ATP-dependent DNA damage sensor activity"/>
    <property type="evidence" value="ECO:0007669"/>
    <property type="project" value="InterPro"/>
</dbReference>
<evidence type="ECO:0000256" key="4">
    <source>
        <dbReference type="SAM" id="SignalP"/>
    </source>
</evidence>
<evidence type="ECO:0000256" key="3">
    <source>
        <dbReference type="ARBA" id="ARBA00023125"/>
    </source>
</evidence>
<feature type="chain" id="PRO_5042237827" description="DNA mismatch repair proteins mutS family domain-containing protein" evidence="4">
    <location>
        <begin position="17"/>
        <end position="710"/>
    </location>
</feature>
<feature type="signal peptide" evidence="4">
    <location>
        <begin position="1"/>
        <end position="16"/>
    </location>
</feature>
<dbReference type="SMART" id="SM00534">
    <property type="entry name" value="MUTSac"/>
    <property type="match status" value="1"/>
</dbReference>
<dbReference type="InterPro" id="IPR027417">
    <property type="entry name" value="P-loop_NTPase"/>
</dbReference>
<dbReference type="Gene3D" id="3.40.50.300">
    <property type="entry name" value="P-loop containing nucleotide triphosphate hydrolases"/>
    <property type="match status" value="1"/>
</dbReference>